<accession>A0A318PMY3</accession>
<name>A0A318PMY3_KOMXY</name>
<dbReference type="STRING" id="1220579.GCA_001571345_02131"/>
<dbReference type="OrthoDB" id="7278823at2"/>
<reference evidence="2 3" key="1">
    <citation type="submission" date="2017-07" db="EMBL/GenBank/DDBJ databases">
        <title>A draft genome sequence of Komagataeibacter xylinus LMG 1515.</title>
        <authorList>
            <person name="Skraban J."/>
            <person name="Cleenwerck I."/>
            <person name="Vandamme P."/>
            <person name="Trcek J."/>
        </authorList>
    </citation>
    <scope>NUCLEOTIDE SEQUENCE [LARGE SCALE GENOMIC DNA]</scope>
    <source>
        <strain evidence="2 3">LMG 1515</strain>
    </source>
</reference>
<comment type="caution">
    <text evidence="2">The sequence shown here is derived from an EMBL/GenBank/DDBJ whole genome shotgun (WGS) entry which is preliminary data.</text>
</comment>
<keyword evidence="3" id="KW-1185">Reference proteome</keyword>
<organism evidence="2 3">
    <name type="scientific">Komagataeibacter xylinus</name>
    <name type="common">Gluconacetobacter xylinus</name>
    <dbReference type="NCBI Taxonomy" id="28448"/>
    <lineage>
        <taxon>Bacteria</taxon>
        <taxon>Pseudomonadati</taxon>
        <taxon>Pseudomonadota</taxon>
        <taxon>Alphaproteobacteria</taxon>
        <taxon>Acetobacterales</taxon>
        <taxon>Acetobacteraceae</taxon>
        <taxon>Komagataeibacter</taxon>
    </lineage>
</organism>
<dbReference type="RefSeq" id="WP_061274786.1">
    <property type="nucleotide sequence ID" value="NZ_CBCRXN010000026.1"/>
</dbReference>
<dbReference type="Proteomes" id="UP000248257">
    <property type="component" value="Unassembled WGS sequence"/>
</dbReference>
<dbReference type="AlphaFoldDB" id="A0A318PMY3"/>
<feature type="coiled-coil region" evidence="1">
    <location>
        <begin position="52"/>
        <end position="149"/>
    </location>
</feature>
<protein>
    <submittedName>
        <fullName evidence="2">Uncharacterized protein</fullName>
    </submittedName>
</protein>
<gene>
    <name evidence="2" type="ORF">CFR75_11360</name>
</gene>
<keyword evidence="1" id="KW-0175">Coiled coil</keyword>
<evidence type="ECO:0000313" key="3">
    <source>
        <dbReference type="Proteomes" id="UP000248257"/>
    </source>
</evidence>
<sequence>MFGGNGMNGATGFILGRMSRDYSDSLGRAIQRTLYGSPPSLADQVQEQAGLIARLRTLLSRANTRTEELDRKVGEWEEYADFQKTKISALETRASRAEAREAQFRTDLQAAGERESRLAHALAAAQDDYRRLTDEHKTLATKAETMERRIRGYLSMEARLRKLEE</sequence>
<evidence type="ECO:0000313" key="2">
    <source>
        <dbReference type="EMBL" id="PYD56406.1"/>
    </source>
</evidence>
<proteinExistence type="predicted"/>
<evidence type="ECO:0000256" key="1">
    <source>
        <dbReference type="SAM" id="Coils"/>
    </source>
</evidence>
<dbReference type="EMBL" id="NKUC01000024">
    <property type="protein sequence ID" value="PYD56406.1"/>
    <property type="molecule type" value="Genomic_DNA"/>
</dbReference>